<evidence type="ECO:0000313" key="2">
    <source>
        <dbReference type="Proteomes" id="UP000023152"/>
    </source>
</evidence>
<dbReference type="PROSITE" id="PS50244">
    <property type="entry name" value="S5A_REDUCTASE"/>
    <property type="match status" value="1"/>
</dbReference>
<dbReference type="GO" id="GO:0016020">
    <property type="term" value="C:membrane"/>
    <property type="evidence" value="ECO:0007669"/>
    <property type="project" value="TreeGrafter"/>
</dbReference>
<dbReference type="PANTHER" id="PTHR32251:SF23">
    <property type="entry name" value="3-OXO-5-ALPHA-STEROID 4-DEHYDROGENASE (DUF1295)"/>
    <property type="match status" value="1"/>
</dbReference>
<dbReference type="Gene3D" id="1.20.120.1630">
    <property type="match status" value="1"/>
</dbReference>
<dbReference type="AlphaFoldDB" id="X6P0G4"/>
<proteinExistence type="predicted"/>
<sequence>MTISPKLQFWCYKDAIENLYVSTVGQPSLVLTPLQAWEQSNPLYFQMCLLIWTNVWTFTRGKLYDWSAVDRLWSISPILYGICYVLHDLYHSGNKLTCPRNAVIALLVTLWGLRLTWNFAIKGGYNNKESEDYRWEIVRNWFKSIRIPFVGRICQELFYLLFVNFYQNTLIWSFVGIPMYLTYEISKITSSWNTMDYSLVFAWSVFFWIESIADYQMFQFQTQKKKFLRNELKVNDAQKKIYERGFFTGGLYSLSRHPNYFAEQCMWWVISLWPMFLQKSVNWSGVPAFLLTLLFQGSTTLAEQISSQKYPDYKIYQQRVSRLIPWFARPMN</sequence>
<dbReference type="PANTHER" id="PTHR32251">
    <property type="entry name" value="3-OXO-5-ALPHA-STEROID 4-DEHYDROGENASE"/>
    <property type="match status" value="1"/>
</dbReference>
<dbReference type="Proteomes" id="UP000023152">
    <property type="component" value="Unassembled WGS sequence"/>
</dbReference>
<dbReference type="Pfam" id="PF06966">
    <property type="entry name" value="DUF1295"/>
    <property type="match status" value="1"/>
</dbReference>
<name>X6P0G4_RETFI</name>
<comment type="caution">
    <text evidence="1">The sequence shown here is derived from an EMBL/GenBank/DDBJ whole genome shotgun (WGS) entry which is preliminary data.</text>
</comment>
<protein>
    <submittedName>
        <fullName evidence="1">Uncharacterized protein</fullName>
    </submittedName>
</protein>
<accession>X6P0G4</accession>
<dbReference type="OrthoDB" id="201504at2759"/>
<dbReference type="OMA" id="WRKGGYQ"/>
<gene>
    <name evidence="1" type="ORF">RFI_05068</name>
</gene>
<keyword evidence="2" id="KW-1185">Reference proteome</keyword>
<reference evidence="1 2" key="1">
    <citation type="journal article" date="2013" name="Curr. Biol.">
        <title>The Genome of the Foraminiferan Reticulomyxa filosa.</title>
        <authorList>
            <person name="Glockner G."/>
            <person name="Hulsmann N."/>
            <person name="Schleicher M."/>
            <person name="Noegel A.A."/>
            <person name="Eichinger L."/>
            <person name="Gallinger C."/>
            <person name="Pawlowski J."/>
            <person name="Sierra R."/>
            <person name="Euteneuer U."/>
            <person name="Pillet L."/>
            <person name="Moustafa A."/>
            <person name="Platzer M."/>
            <person name="Groth M."/>
            <person name="Szafranski K."/>
            <person name="Schliwa M."/>
        </authorList>
    </citation>
    <scope>NUCLEOTIDE SEQUENCE [LARGE SCALE GENOMIC DNA]</scope>
</reference>
<organism evidence="1 2">
    <name type="scientific">Reticulomyxa filosa</name>
    <dbReference type="NCBI Taxonomy" id="46433"/>
    <lineage>
        <taxon>Eukaryota</taxon>
        <taxon>Sar</taxon>
        <taxon>Rhizaria</taxon>
        <taxon>Retaria</taxon>
        <taxon>Foraminifera</taxon>
        <taxon>Monothalamids</taxon>
        <taxon>Reticulomyxidae</taxon>
        <taxon>Reticulomyxa</taxon>
    </lineage>
</organism>
<dbReference type="EMBL" id="ASPP01004522">
    <property type="protein sequence ID" value="ETO32050.1"/>
    <property type="molecule type" value="Genomic_DNA"/>
</dbReference>
<evidence type="ECO:0000313" key="1">
    <source>
        <dbReference type="EMBL" id="ETO32050.1"/>
    </source>
</evidence>
<dbReference type="InterPro" id="IPR010721">
    <property type="entry name" value="UstE-like"/>
</dbReference>